<dbReference type="Gene3D" id="1.20.5.170">
    <property type="match status" value="1"/>
</dbReference>
<evidence type="ECO:0000256" key="3">
    <source>
        <dbReference type="ARBA" id="ARBA00022679"/>
    </source>
</evidence>
<comment type="catalytic activity">
    <reaction evidence="7">
        <text>a UDP-3-O-[(3R)-3-hydroxyacyl]-alpha-D-glucosamine + a (3R)-hydroxyacyl-[ACP] = a UDP-2-N,3-O-bis[(3R)-3-hydroxyacyl]-alpha-D-glucosamine + holo-[ACP] + H(+)</text>
        <dbReference type="Rhea" id="RHEA:53836"/>
        <dbReference type="Rhea" id="RHEA-COMP:9685"/>
        <dbReference type="Rhea" id="RHEA-COMP:9945"/>
        <dbReference type="ChEBI" id="CHEBI:15378"/>
        <dbReference type="ChEBI" id="CHEBI:64479"/>
        <dbReference type="ChEBI" id="CHEBI:78827"/>
        <dbReference type="ChEBI" id="CHEBI:137740"/>
        <dbReference type="ChEBI" id="CHEBI:137748"/>
        <dbReference type="EC" id="2.3.1.191"/>
    </reaction>
</comment>
<dbReference type="Gene3D" id="3.40.1390.10">
    <property type="entry name" value="MurE/MurF, N-terminal domain"/>
    <property type="match status" value="1"/>
</dbReference>
<dbReference type="GO" id="GO:0016410">
    <property type="term" value="F:N-acyltransferase activity"/>
    <property type="evidence" value="ECO:0007669"/>
    <property type="project" value="InterPro"/>
</dbReference>
<dbReference type="InterPro" id="IPR007691">
    <property type="entry name" value="LpxD"/>
</dbReference>
<dbReference type="CDD" id="cd03352">
    <property type="entry name" value="LbH_LpxD"/>
    <property type="match status" value="1"/>
</dbReference>
<keyword evidence="6 7" id="KW-0012">Acyltransferase</keyword>
<dbReference type="Pfam" id="PF04613">
    <property type="entry name" value="LpxD"/>
    <property type="match status" value="1"/>
</dbReference>
<sequence length="334" mass="34316">MTLGELAQRFDLQLDGDAQRTVSGLATLASAGPDDISFLSNKKYASQLLDTRAAAVILHPDLASQCPVATLATADPYLAFARSTALFDRSPAQPEGIHPAATVSPGAVIANDASIGPNAVVEAGARVGSGASIGANAYIGHNTEIGAGTRIQPGVVIYHNVKLGARCRVHSQAVLGADGFGFAPGPGGWEKIHQLGGVSIGDDVEIGACTTIDRGALDDTVIEDGAIIDNLVQIAHNCRIGKNTAIAGCTGLAGSTIIGANCTLAGGVGVVGHVEICDGVHVTGMTMVTRSITEPGSYSSGTPMATTREWRKSAVRFSQLERIQQRLAALEKKQ</sequence>
<keyword evidence="10" id="KW-1185">Reference proteome</keyword>
<evidence type="ECO:0000313" key="9">
    <source>
        <dbReference type="EMBL" id="KAA1194656.1"/>
    </source>
</evidence>
<dbReference type="EC" id="2.3.1.191" evidence="7"/>
<dbReference type="GO" id="GO:0009245">
    <property type="term" value="P:lipid A biosynthetic process"/>
    <property type="evidence" value="ECO:0007669"/>
    <property type="project" value="UniProtKB-UniRule"/>
</dbReference>
<evidence type="ECO:0000256" key="6">
    <source>
        <dbReference type="ARBA" id="ARBA00023315"/>
    </source>
</evidence>
<dbReference type="InterPro" id="IPR018357">
    <property type="entry name" value="Hexapep_transf_CS"/>
</dbReference>
<organism evidence="9 10">
    <name type="scientific">Pseudohalioglobus sediminis</name>
    <dbReference type="NCBI Taxonomy" id="2606449"/>
    <lineage>
        <taxon>Bacteria</taxon>
        <taxon>Pseudomonadati</taxon>
        <taxon>Pseudomonadota</taxon>
        <taxon>Gammaproteobacteria</taxon>
        <taxon>Cellvibrionales</taxon>
        <taxon>Halieaceae</taxon>
        <taxon>Pseudohalioglobus</taxon>
    </lineage>
</organism>
<evidence type="ECO:0000256" key="4">
    <source>
        <dbReference type="ARBA" id="ARBA00022737"/>
    </source>
</evidence>
<feature type="domain" description="UDP-3-O-[3-hydroxymyristoyl] glucosamine N-acyltransferase non-repeat region" evidence="8">
    <location>
        <begin position="20"/>
        <end position="85"/>
    </location>
</feature>
<dbReference type="NCBIfam" id="TIGR01853">
    <property type="entry name" value="lipid_A_lpxD"/>
    <property type="match status" value="1"/>
</dbReference>
<dbReference type="AlphaFoldDB" id="A0A5B0X5R5"/>
<gene>
    <name evidence="7 9" type="primary">lpxD</name>
    <name evidence="9" type="ORF">F0M18_03515</name>
</gene>
<keyword evidence="3 7" id="KW-0808">Transferase</keyword>
<evidence type="ECO:0000259" key="8">
    <source>
        <dbReference type="Pfam" id="PF04613"/>
    </source>
</evidence>
<protein>
    <recommendedName>
        <fullName evidence="7">UDP-3-O-acylglucosamine N-acyltransferase</fullName>
        <ecNumber evidence="7">2.3.1.191</ecNumber>
    </recommendedName>
</protein>
<dbReference type="Proteomes" id="UP000323708">
    <property type="component" value="Unassembled WGS sequence"/>
</dbReference>
<evidence type="ECO:0000256" key="5">
    <source>
        <dbReference type="ARBA" id="ARBA00023098"/>
    </source>
</evidence>
<dbReference type="SUPFAM" id="SSF51161">
    <property type="entry name" value="Trimeric LpxA-like enzymes"/>
    <property type="match status" value="1"/>
</dbReference>
<evidence type="ECO:0000256" key="7">
    <source>
        <dbReference type="HAMAP-Rule" id="MF_00523"/>
    </source>
</evidence>
<feature type="active site" description="Proton acceptor" evidence="7">
    <location>
        <position position="236"/>
    </location>
</feature>
<keyword evidence="5 7" id="KW-0443">Lipid metabolism</keyword>
<dbReference type="PANTHER" id="PTHR43378">
    <property type="entry name" value="UDP-3-O-ACYLGLUCOSAMINE N-ACYLTRANSFERASE"/>
    <property type="match status" value="1"/>
</dbReference>
<dbReference type="HAMAP" id="MF_00523">
    <property type="entry name" value="LpxD"/>
    <property type="match status" value="1"/>
</dbReference>
<keyword evidence="2 7" id="KW-0441">Lipid A biosynthesis</keyword>
<dbReference type="InterPro" id="IPR011004">
    <property type="entry name" value="Trimer_LpxA-like_sf"/>
</dbReference>
<keyword evidence="1 7" id="KW-0444">Lipid biosynthesis</keyword>
<dbReference type="UniPathway" id="UPA00973"/>
<accession>A0A5B0X5R5</accession>
<dbReference type="PROSITE" id="PS00101">
    <property type="entry name" value="HEXAPEP_TRANSFERASES"/>
    <property type="match status" value="1"/>
</dbReference>
<comment type="caution">
    <text evidence="9">The sequence shown here is derived from an EMBL/GenBank/DDBJ whole genome shotgun (WGS) entry which is preliminary data.</text>
</comment>
<dbReference type="InterPro" id="IPR020573">
    <property type="entry name" value="UDP_GlcNAc_AcTrfase_non-rep"/>
</dbReference>
<comment type="subunit">
    <text evidence="7">Homotrimer.</text>
</comment>
<proteinExistence type="inferred from homology"/>
<keyword evidence="4 7" id="KW-0677">Repeat</keyword>
<dbReference type="GO" id="GO:0103118">
    <property type="term" value="F:UDP-3-O-[(3R)-3-hydroxyacyl]-glucosamine N-acyltransferase activity"/>
    <property type="evidence" value="ECO:0007669"/>
    <property type="project" value="UniProtKB-EC"/>
</dbReference>
<comment type="function">
    <text evidence="7">Catalyzes the N-acylation of UDP-3-O-acylglucosamine using 3-hydroxyacyl-ACP as the acyl donor. Is involved in the biosynthesis of lipid A, a phosphorylated glycolipid that anchors the lipopolysaccharide to the outer membrane of the cell.</text>
</comment>
<reference evidence="9 10" key="1">
    <citation type="submission" date="2019-09" db="EMBL/GenBank/DDBJ databases">
        <authorList>
            <person name="Chen X.-Y."/>
        </authorList>
    </citation>
    <scope>NUCLEOTIDE SEQUENCE [LARGE SCALE GENOMIC DNA]</scope>
    <source>
        <strain evidence="9 10">NY5</strain>
    </source>
</reference>
<evidence type="ECO:0000256" key="2">
    <source>
        <dbReference type="ARBA" id="ARBA00022556"/>
    </source>
</evidence>
<evidence type="ECO:0000313" key="10">
    <source>
        <dbReference type="Proteomes" id="UP000323708"/>
    </source>
</evidence>
<name>A0A5B0X5R5_9GAMM</name>
<comment type="similarity">
    <text evidence="7">Belongs to the transferase hexapeptide repeat family. LpxD subfamily.</text>
</comment>
<dbReference type="InterPro" id="IPR001451">
    <property type="entry name" value="Hexapep"/>
</dbReference>
<dbReference type="Pfam" id="PF00132">
    <property type="entry name" value="Hexapep"/>
    <property type="match status" value="3"/>
</dbReference>
<dbReference type="EMBL" id="VTUX01000001">
    <property type="protein sequence ID" value="KAA1194656.1"/>
    <property type="molecule type" value="Genomic_DNA"/>
</dbReference>
<dbReference type="PANTHER" id="PTHR43378:SF2">
    <property type="entry name" value="UDP-3-O-ACYLGLUCOSAMINE N-ACYLTRANSFERASE 1, MITOCHONDRIAL-RELATED"/>
    <property type="match status" value="1"/>
</dbReference>
<dbReference type="Gene3D" id="2.160.10.10">
    <property type="entry name" value="Hexapeptide repeat proteins"/>
    <property type="match status" value="1"/>
</dbReference>
<dbReference type="NCBIfam" id="NF002060">
    <property type="entry name" value="PRK00892.1"/>
    <property type="match status" value="1"/>
</dbReference>
<evidence type="ECO:0000256" key="1">
    <source>
        <dbReference type="ARBA" id="ARBA00022516"/>
    </source>
</evidence>
<dbReference type="GO" id="GO:0016020">
    <property type="term" value="C:membrane"/>
    <property type="evidence" value="ECO:0007669"/>
    <property type="project" value="GOC"/>
</dbReference>
<comment type="pathway">
    <text evidence="7">Bacterial outer membrane biogenesis; LPS lipid A biosynthesis.</text>
</comment>